<proteinExistence type="predicted"/>
<reference evidence="2" key="1">
    <citation type="journal article" date="2019" name="bioRxiv">
        <title>The Genome of the Zebra Mussel, Dreissena polymorpha: A Resource for Invasive Species Research.</title>
        <authorList>
            <person name="McCartney M.A."/>
            <person name="Auch B."/>
            <person name="Kono T."/>
            <person name="Mallez S."/>
            <person name="Zhang Y."/>
            <person name="Obille A."/>
            <person name="Becker A."/>
            <person name="Abrahante J.E."/>
            <person name="Garbe J."/>
            <person name="Badalamenti J.P."/>
            <person name="Herman A."/>
            <person name="Mangelson H."/>
            <person name="Liachko I."/>
            <person name="Sullivan S."/>
            <person name="Sone E.D."/>
            <person name="Koren S."/>
            <person name="Silverstein K.A.T."/>
            <person name="Beckman K.B."/>
            <person name="Gohl D.M."/>
        </authorList>
    </citation>
    <scope>NUCLEOTIDE SEQUENCE</scope>
    <source>
        <strain evidence="2">Duluth1</strain>
        <tissue evidence="2">Whole animal</tissue>
    </source>
</reference>
<name>A0A9D4FUP0_DREPO</name>
<dbReference type="AlphaFoldDB" id="A0A9D4FUP0"/>
<evidence type="ECO:0000256" key="1">
    <source>
        <dbReference type="SAM" id="MobiDB-lite"/>
    </source>
</evidence>
<gene>
    <name evidence="2" type="ORF">DPMN_155950</name>
</gene>
<organism evidence="2 3">
    <name type="scientific">Dreissena polymorpha</name>
    <name type="common">Zebra mussel</name>
    <name type="synonym">Mytilus polymorpha</name>
    <dbReference type="NCBI Taxonomy" id="45954"/>
    <lineage>
        <taxon>Eukaryota</taxon>
        <taxon>Metazoa</taxon>
        <taxon>Spiralia</taxon>
        <taxon>Lophotrochozoa</taxon>
        <taxon>Mollusca</taxon>
        <taxon>Bivalvia</taxon>
        <taxon>Autobranchia</taxon>
        <taxon>Heteroconchia</taxon>
        <taxon>Euheterodonta</taxon>
        <taxon>Imparidentia</taxon>
        <taxon>Neoheterodontei</taxon>
        <taxon>Myida</taxon>
        <taxon>Dreissenoidea</taxon>
        <taxon>Dreissenidae</taxon>
        <taxon>Dreissena</taxon>
    </lineage>
</organism>
<evidence type="ECO:0000313" key="3">
    <source>
        <dbReference type="Proteomes" id="UP000828390"/>
    </source>
</evidence>
<keyword evidence="3" id="KW-1185">Reference proteome</keyword>
<protein>
    <submittedName>
        <fullName evidence="2">Uncharacterized protein</fullName>
    </submittedName>
</protein>
<feature type="compositionally biased region" description="Low complexity" evidence="1">
    <location>
        <begin position="142"/>
        <end position="153"/>
    </location>
</feature>
<evidence type="ECO:0000313" key="2">
    <source>
        <dbReference type="EMBL" id="KAH3802277.1"/>
    </source>
</evidence>
<accession>A0A9D4FUP0</accession>
<comment type="caution">
    <text evidence="2">The sequence shown here is derived from an EMBL/GenBank/DDBJ whole genome shotgun (WGS) entry which is preliminary data.</text>
</comment>
<feature type="region of interest" description="Disordered" evidence="1">
    <location>
        <begin position="142"/>
        <end position="212"/>
    </location>
</feature>
<reference evidence="2" key="2">
    <citation type="submission" date="2020-11" db="EMBL/GenBank/DDBJ databases">
        <authorList>
            <person name="McCartney M.A."/>
            <person name="Auch B."/>
            <person name="Kono T."/>
            <person name="Mallez S."/>
            <person name="Becker A."/>
            <person name="Gohl D.M."/>
            <person name="Silverstein K.A.T."/>
            <person name="Koren S."/>
            <person name="Bechman K.B."/>
            <person name="Herman A."/>
            <person name="Abrahante J.E."/>
            <person name="Garbe J."/>
        </authorList>
    </citation>
    <scope>NUCLEOTIDE SEQUENCE</scope>
    <source>
        <strain evidence="2">Duluth1</strain>
        <tissue evidence="2">Whole animal</tissue>
    </source>
</reference>
<dbReference type="EMBL" id="JAIWYP010000007">
    <property type="protein sequence ID" value="KAH3802277.1"/>
    <property type="molecule type" value="Genomic_DNA"/>
</dbReference>
<dbReference type="Proteomes" id="UP000828390">
    <property type="component" value="Unassembled WGS sequence"/>
</dbReference>
<sequence length="232" mass="25976">MKSRKPNNSSLLKCFKLFIPLLTNNTIHDPLHSPLRTTNKLNTTHLPAYSTPSHFSSIPLLLDPNPTTHHPTTHHLLASHDPTNYSQPLLIITTITPHPHYSPPPQLLTTPKLTTPTTHHPNYSPPLLLTTPTTHHLYYSPPKLLTTPTTHHPNYSPPQNSPIPVLTTPTTHQPNNSSPQLLTTPKLATPKHTTTPSNHHPKTHHHPCYSPISLLTTTPTTHHHPHYSPLHY</sequence>
<feature type="compositionally biased region" description="Polar residues" evidence="1">
    <location>
        <begin position="167"/>
        <end position="183"/>
    </location>
</feature>